<evidence type="ECO:0008006" key="5">
    <source>
        <dbReference type="Google" id="ProtNLM"/>
    </source>
</evidence>
<gene>
    <name evidence="3" type="ORF">COU29_02640</name>
</gene>
<dbReference type="InterPro" id="IPR002915">
    <property type="entry name" value="DeoC/FbaB/LacD_aldolase"/>
</dbReference>
<evidence type="ECO:0000313" key="4">
    <source>
        <dbReference type="Proteomes" id="UP000231426"/>
    </source>
</evidence>
<dbReference type="GO" id="GO:0061595">
    <property type="term" value="F:6-deoxy-6-sulfofructose-1-phosphate aldolase activity"/>
    <property type="evidence" value="ECO:0007669"/>
    <property type="project" value="TreeGrafter"/>
</dbReference>
<dbReference type="PANTHER" id="PTHR39340">
    <property type="entry name" value="SULFOFRUCTOSEPHOSPHATE ALDOLASE"/>
    <property type="match status" value="1"/>
</dbReference>
<dbReference type="Gene3D" id="3.20.20.70">
    <property type="entry name" value="Aldolase class I"/>
    <property type="match status" value="1"/>
</dbReference>
<dbReference type="SUPFAM" id="SSF51569">
    <property type="entry name" value="Aldolase"/>
    <property type="match status" value="1"/>
</dbReference>
<dbReference type="Proteomes" id="UP000231426">
    <property type="component" value="Unassembled WGS sequence"/>
</dbReference>
<comment type="similarity">
    <text evidence="1">Belongs to the aldolase LacD family.</text>
</comment>
<comment type="caution">
    <text evidence="3">The sequence shown here is derived from an EMBL/GenBank/DDBJ whole genome shotgun (WGS) entry which is preliminary data.</text>
</comment>
<organism evidence="3 4">
    <name type="scientific">Candidatus Magasanikbacteria bacterium CG10_big_fil_rev_8_21_14_0_10_36_32</name>
    <dbReference type="NCBI Taxonomy" id="1974646"/>
    <lineage>
        <taxon>Bacteria</taxon>
        <taxon>Candidatus Magasanikiibacteriota</taxon>
    </lineage>
</organism>
<dbReference type="GO" id="GO:1902777">
    <property type="term" value="P:6-sulfoquinovose(1-) catabolic process"/>
    <property type="evidence" value="ECO:0007669"/>
    <property type="project" value="TreeGrafter"/>
</dbReference>
<proteinExistence type="inferred from homology"/>
<name>A0A2M6W796_9BACT</name>
<reference evidence="4" key="1">
    <citation type="submission" date="2017-09" db="EMBL/GenBank/DDBJ databases">
        <title>Depth-based differentiation of microbial function through sediment-hosted aquifers and enrichment of novel symbionts in the deep terrestrial subsurface.</title>
        <authorList>
            <person name="Probst A.J."/>
            <person name="Ladd B."/>
            <person name="Jarett J.K."/>
            <person name="Geller-Mcgrath D.E."/>
            <person name="Sieber C.M.K."/>
            <person name="Emerson J.B."/>
            <person name="Anantharaman K."/>
            <person name="Thomas B.C."/>
            <person name="Malmstrom R."/>
            <person name="Stieglmeier M."/>
            <person name="Klingl A."/>
            <person name="Woyke T."/>
            <person name="Ryan C.M."/>
            <person name="Banfield J.F."/>
        </authorList>
    </citation>
    <scope>NUCLEOTIDE SEQUENCE [LARGE SCALE GENOMIC DNA]</scope>
</reference>
<accession>A0A2M6W796</accession>
<dbReference type="EMBL" id="PFBV01000003">
    <property type="protein sequence ID" value="PIT88643.1"/>
    <property type="molecule type" value="Genomic_DNA"/>
</dbReference>
<sequence length="274" mass="30727">MKLSNFTKKGKYLMLALDHRGSFKKYVNKKNPEAAGNKEIADVKSLIIKACDNAMSGFLIDPVWGLPAYKKSKVKKPYLLCLEKTGYMETKGARLTKLQYTGKQLKKWGASGAKILLYFNPALKTATAKQLSVAKKALTDAHKNNLPLFLEIVTYGNEELKKTRAEWVLKSLQAFTKAKINPDIFKLEYPGSSEACKKITKLISPTPWIILTRGETFNVFKKQLKNAIAAGAVGFLAGRAVWQEIGDFKTTVVRQKFAKTITKRFKELTKIALK</sequence>
<dbReference type="SMART" id="SM01133">
    <property type="entry name" value="DeoC"/>
    <property type="match status" value="1"/>
</dbReference>
<evidence type="ECO:0000313" key="3">
    <source>
        <dbReference type="EMBL" id="PIT88643.1"/>
    </source>
</evidence>
<dbReference type="InterPro" id="IPR050552">
    <property type="entry name" value="LacD_aldolase"/>
</dbReference>
<dbReference type="AlphaFoldDB" id="A0A2M6W796"/>
<dbReference type="PANTHER" id="PTHR39340:SF1">
    <property type="entry name" value="SULFOFRUCTOSEPHOSPHATE ALDOLASE"/>
    <property type="match status" value="1"/>
</dbReference>
<dbReference type="Pfam" id="PF01791">
    <property type="entry name" value="DeoC"/>
    <property type="match status" value="1"/>
</dbReference>
<protein>
    <recommendedName>
        <fullName evidence="5">DUF2090 domain-containing protein</fullName>
    </recommendedName>
</protein>
<evidence type="ECO:0000256" key="2">
    <source>
        <dbReference type="ARBA" id="ARBA00023239"/>
    </source>
</evidence>
<dbReference type="InterPro" id="IPR013785">
    <property type="entry name" value="Aldolase_TIM"/>
</dbReference>
<keyword evidence="2" id="KW-0456">Lyase</keyword>
<evidence type="ECO:0000256" key="1">
    <source>
        <dbReference type="ARBA" id="ARBA00008679"/>
    </source>
</evidence>